<sequence length="285" mass="32022">MLMNYHEMTMSEPRDSPQRRKQFLFICTLMAAAFFHSVLQAGALASVVPVDGVFPGGTFVYKYTQRDYAATNSMVESVGKDVGLKPRDYADQLYTVYLDNPNDMGGRRQRFAAGYLVTDKAGKSVQKTLLQRNQEIRPPTPDELWDLPASKLWARLAYQTAELPSVNAAVVQFPFTNGFVSAMIQSWKVIPALRAYAKANGQRPGRHHNRTINHQVTVVSTCSIRDRMCTHYAPLYDGAKFLLGQPDSDTYQATFSSEPFVTRQGIIRAARKVFPGAHYFLPNPQ</sequence>
<dbReference type="EMBL" id="OU594943">
    <property type="protein sequence ID" value="CAG9285379.1"/>
    <property type="molecule type" value="Genomic_DNA"/>
</dbReference>
<dbReference type="AlphaFoldDB" id="A0A8J9T5T7"/>
<protein>
    <submittedName>
        <fullName evidence="1">Uncharacterized protein</fullName>
    </submittedName>
</protein>
<organism evidence="1">
    <name type="scientific">Phaeodactylum tricornutum</name>
    <name type="common">Diatom</name>
    <dbReference type="NCBI Taxonomy" id="2850"/>
    <lineage>
        <taxon>Eukaryota</taxon>
        <taxon>Sar</taxon>
        <taxon>Stramenopiles</taxon>
        <taxon>Ochrophyta</taxon>
        <taxon>Bacillariophyta</taxon>
        <taxon>Bacillariophyceae</taxon>
        <taxon>Bacillariophycidae</taxon>
        <taxon>Naviculales</taxon>
        <taxon>Phaeodactylaceae</taxon>
        <taxon>Phaeodactylum</taxon>
    </lineage>
</organism>
<gene>
    <name evidence="1" type="ORF">PTTT1_LOCUS28872</name>
</gene>
<proteinExistence type="predicted"/>
<evidence type="ECO:0000313" key="1">
    <source>
        <dbReference type="EMBL" id="CAG9285379.1"/>
    </source>
</evidence>
<reference evidence="1" key="1">
    <citation type="submission" date="2022-02" db="EMBL/GenBank/DDBJ databases">
        <authorList>
            <person name="Giguere J D."/>
        </authorList>
    </citation>
    <scope>NUCLEOTIDE SEQUENCE</scope>
    <source>
        <strain evidence="1">CCAP 1055/1</strain>
    </source>
</reference>
<accession>A0A8J9T5T7</accession>
<name>A0A8J9T5T7_PHATR</name>
<dbReference type="Proteomes" id="UP000836788">
    <property type="component" value="Chromosome 2"/>
</dbReference>